<feature type="region of interest" description="Disordered" evidence="1">
    <location>
        <begin position="155"/>
        <end position="191"/>
    </location>
</feature>
<name>A0A1Y2LKA0_EPING</name>
<evidence type="ECO:0000313" key="3">
    <source>
        <dbReference type="Proteomes" id="UP000193240"/>
    </source>
</evidence>
<accession>A0A1Y2LKA0</accession>
<dbReference type="InParanoid" id="A0A1Y2LKA0"/>
<organism evidence="2 3">
    <name type="scientific">Epicoccum nigrum</name>
    <name type="common">Soil fungus</name>
    <name type="synonym">Epicoccum purpurascens</name>
    <dbReference type="NCBI Taxonomy" id="105696"/>
    <lineage>
        <taxon>Eukaryota</taxon>
        <taxon>Fungi</taxon>
        <taxon>Dikarya</taxon>
        <taxon>Ascomycota</taxon>
        <taxon>Pezizomycotina</taxon>
        <taxon>Dothideomycetes</taxon>
        <taxon>Pleosporomycetidae</taxon>
        <taxon>Pleosporales</taxon>
        <taxon>Pleosporineae</taxon>
        <taxon>Didymellaceae</taxon>
        <taxon>Epicoccum</taxon>
    </lineage>
</organism>
<protein>
    <submittedName>
        <fullName evidence="2">Uncharacterized protein</fullName>
    </submittedName>
</protein>
<evidence type="ECO:0000313" key="2">
    <source>
        <dbReference type="EMBL" id="OSS44346.1"/>
    </source>
</evidence>
<dbReference type="EMBL" id="KZ107858">
    <property type="protein sequence ID" value="OSS44346.1"/>
    <property type="molecule type" value="Genomic_DNA"/>
</dbReference>
<dbReference type="OMA" id="HEITWIA"/>
<dbReference type="STRING" id="105696.A0A1Y2LKA0"/>
<keyword evidence="3" id="KW-1185">Reference proteome</keyword>
<proteinExistence type="predicted"/>
<dbReference type="Proteomes" id="UP000193240">
    <property type="component" value="Unassembled WGS sequence"/>
</dbReference>
<gene>
    <name evidence="2" type="ORF">B5807_11049</name>
</gene>
<evidence type="ECO:0000256" key="1">
    <source>
        <dbReference type="SAM" id="MobiDB-lite"/>
    </source>
</evidence>
<sequence length="286" mass="32381">MSRTYNRWILTKSCEFAPDGNLRLGQILAEPKDPAYVLQPLGPLPLHSNIKPEVTSRSNVSLSDNSELSAQFRTWANLGYVPVQLKVTSAKRRLHNLDWQFEKLESRIMAPDLAYVDSAMRHGDVEETLRSWRNPFKRRVYMVTGVRIVSGAHLKRREAASTKHTSTAEGAAPDASVSAGTNANFATSSTESEEFERATDFVFAYRLNEVRYRGKISHRPYVSGETSSADKPPVRRGDRIEINDFEVLELSEVDLTDEEDDFQRVLIPGHVETETFLGKVYEDDDE</sequence>
<dbReference type="AlphaFoldDB" id="A0A1Y2LKA0"/>
<reference evidence="2 3" key="1">
    <citation type="journal article" date="2017" name="Genome Announc.">
        <title>Genome sequence of the saprophytic ascomycete Epicoccum nigrum ICMP 19927 strain isolated from New Zealand.</title>
        <authorList>
            <person name="Fokin M."/>
            <person name="Fleetwood D."/>
            <person name="Weir B.S."/>
            <person name="Villas-Boas S.G."/>
        </authorList>
    </citation>
    <scope>NUCLEOTIDE SEQUENCE [LARGE SCALE GENOMIC DNA]</scope>
    <source>
        <strain evidence="2 3">ICMP 19927</strain>
    </source>
</reference>